<dbReference type="KEGG" id="ntg:NSCAC_1758"/>
<dbReference type="CDD" id="cd03442">
    <property type="entry name" value="BFIT_BACH"/>
    <property type="match status" value="1"/>
</dbReference>
<dbReference type="GO" id="GO:0009062">
    <property type="term" value="P:fatty acid catabolic process"/>
    <property type="evidence" value="ECO:0007669"/>
    <property type="project" value="TreeGrafter"/>
</dbReference>
<dbReference type="RefSeq" id="WP_232085928.1">
    <property type="nucleotide sequence ID" value="NZ_LR778175.1"/>
</dbReference>
<dbReference type="GO" id="GO:0005829">
    <property type="term" value="C:cytosol"/>
    <property type="evidence" value="ECO:0007669"/>
    <property type="project" value="TreeGrafter"/>
</dbReference>
<dbReference type="InterPro" id="IPR040170">
    <property type="entry name" value="Cytosol_ACT"/>
</dbReference>
<feature type="domain" description="HotDog ACOT-type" evidence="4">
    <location>
        <begin position="16"/>
        <end position="127"/>
    </location>
</feature>
<dbReference type="GO" id="GO:0052816">
    <property type="term" value="F:long-chain fatty acyl-CoA hydrolase activity"/>
    <property type="evidence" value="ECO:0007669"/>
    <property type="project" value="TreeGrafter"/>
</dbReference>
<comment type="similarity">
    <text evidence="1">Belongs to the acyl coenzyme A hydrolase family.</text>
</comment>
<evidence type="ECO:0000313" key="5">
    <source>
        <dbReference type="EMBL" id="CAB1277618.1"/>
    </source>
</evidence>
<proteinExistence type="inferred from homology"/>
<evidence type="ECO:0000256" key="3">
    <source>
        <dbReference type="PROSITE-ProRule" id="PRU01106"/>
    </source>
</evidence>
<evidence type="ECO:0000313" key="6">
    <source>
        <dbReference type="Proteomes" id="UP000516072"/>
    </source>
</evidence>
<organism evidence="5 6">
    <name type="scientific">Candidatus Nitrosacidococcus tergens</name>
    <dbReference type="NCBI Taxonomy" id="553981"/>
    <lineage>
        <taxon>Bacteria</taxon>
        <taxon>Pseudomonadati</taxon>
        <taxon>Pseudomonadota</taxon>
        <taxon>Gammaproteobacteria</taxon>
        <taxon>Chromatiales</taxon>
        <taxon>Chromatiaceae</taxon>
        <taxon>Candidatus Nitrosacidococcus</taxon>
    </lineage>
</organism>
<gene>
    <name evidence="5" type="primary">yciA</name>
    <name evidence="5" type="ORF">NSCAC_1758</name>
</gene>
<protein>
    <submittedName>
        <fullName evidence="5">Acyl-CoA thioester hydrolase YciA</fullName>
        <ecNumber evidence="5">3.1.2.-</ecNumber>
    </submittedName>
</protein>
<dbReference type="EC" id="3.1.2.-" evidence="5"/>
<dbReference type="PANTHER" id="PTHR11049">
    <property type="entry name" value="ACYL COENZYME A THIOESTER HYDROLASE"/>
    <property type="match status" value="1"/>
</dbReference>
<dbReference type="AlphaFoldDB" id="A0A7G1QC33"/>
<sequence length="138" mass="15073">MSDTVTIQPPTMPTGSVCDVSIQTIAMPRDANWNGDIFGGWIVSQMDLAGAACARRRAKGRVTTVAINSMVFLHPVPVGSMVSCYTCLIGEGQTSMKIHIEVWIQNDQLKYTKVTEGLFIFVAIDDEGKKRLLPPLDS</sequence>
<keyword evidence="6" id="KW-1185">Reference proteome</keyword>
<dbReference type="SUPFAM" id="SSF54637">
    <property type="entry name" value="Thioesterase/thiol ester dehydrase-isomerase"/>
    <property type="match status" value="1"/>
</dbReference>
<reference evidence="5 6" key="1">
    <citation type="submission" date="2020-03" db="EMBL/GenBank/DDBJ databases">
        <authorList>
            <person name="Picone N."/>
        </authorList>
    </citation>
    <scope>NUCLEOTIDE SEQUENCE [LARGE SCALE GENOMIC DNA]</scope>
    <source>
        <strain evidence="5">NSCAC1</strain>
    </source>
</reference>
<dbReference type="GO" id="GO:0006637">
    <property type="term" value="P:acyl-CoA metabolic process"/>
    <property type="evidence" value="ECO:0007669"/>
    <property type="project" value="TreeGrafter"/>
</dbReference>
<dbReference type="Gene3D" id="3.10.129.10">
    <property type="entry name" value="Hotdog Thioesterase"/>
    <property type="match status" value="1"/>
</dbReference>
<evidence type="ECO:0000256" key="1">
    <source>
        <dbReference type="ARBA" id="ARBA00010458"/>
    </source>
</evidence>
<evidence type="ECO:0000259" key="4">
    <source>
        <dbReference type="PROSITE" id="PS51770"/>
    </source>
</evidence>
<dbReference type="Pfam" id="PF03061">
    <property type="entry name" value="4HBT"/>
    <property type="match status" value="1"/>
</dbReference>
<dbReference type="InterPro" id="IPR029069">
    <property type="entry name" value="HotDog_dom_sf"/>
</dbReference>
<name>A0A7G1QC33_9GAMM</name>
<evidence type="ECO:0000256" key="2">
    <source>
        <dbReference type="ARBA" id="ARBA00022801"/>
    </source>
</evidence>
<dbReference type="InterPro" id="IPR006683">
    <property type="entry name" value="Thioestr_dom"/>
</dbReference>
<dbReference type="PANTHER" id="PTHR11049:SF5">
    <property type="entry name" value="ACYL-COA THIOESTER HYDROLASE YCIA"/>
    <property type="match status" value="1"/>
</dbReference>
<dbReference type="EMBL" id="LR778175">
    <property type="protein sequence ID" value="CAB1277618.1"/>
    <property type="molecule type" value="Genomic_DNA"/>
</dbReference>
<dbReference type="InterPro" id="IPR033120">
    <property type="entry name" value="HOTDOG_ACOT"/>
</dbReference>
<accession>A0A7G1QC33</accession>
<dbReference type="Proteomes" id="UP000516072">
    <property type="component" value="Chromosome"/>
</dbReference>
<keyword evidence="2 3" id="KW-0378">Hydrolase</keyword>
<dbReference type="PROSITE" id="PS51770">
    <property type="entry name" value="HOTDOG_ACOT"/>
    <property type="match status" value="1"/>
</dbReference>